<keyword evidence="2" id="KW-1185">Reference proteome</keyword>
<protein>
    <recommendedName>
        <fullName evidence="3">DUF1307 domain-containing protein</fullName>
    </recommendedName>
</protein>
<name>A0A430AU75_9ENTE</name>
<proteinExistence type="predicted"/>
<dbReference type="InterPro" id="IPR009736">
    <property type="entry name" value="DUF1307"/>
</dbReference>
<dbReference type="Proteomes" id="UP000287605">
    <property type="component" value="Unassembled WGS sequence"/>
</dbReference>
<evidence type="ECO:0000313" key="2">
    <source>
        <dbReference type="Proteomes" id="UP000287605"/>
    </source>
</evidence>
<dbReference type="AlphaFoldDB" id="A0A430AU75"/>
<accession>A0A430AU75</accession>
<sequence>MFLLYTFPSRISSIETTSLVNFKTNPSLENLKNDRHFFDMRNHFVLQFLYFQRRIPLKKILSFCILTILCVFTTACSSEKIATYEQSVDGSEVQVILTIENDDVRHQKQITRTSFDKLAELTETEKLSAADLTSLKNDMLKKNDVLDALEGVSYQISFKDEHLVETVELDYQKVNLNALAAIKDLDFKQPHSENDYISAKAADKQLRKLGFKLVN</sequence>
<comment type="caution">
    <text evidence="1">The sequence shown here is derived from an EMBL/GenBank/DDBJ whole genome shotgun (WGS) entry which is preliminary data.</text>
</comment>
<dbReference type="EMBL" id="NGKA01000010">
    <property type="protein sequence ID" value="RSU11609.1"/>
    <property type="molecule type" value="Genomic_DNA"/>
</dbReference>
<organism evidence="1 2">
    <name type="scientific">Vagococcus elongatus</name>
    <dbReference type="NCBI Taxonomy" id="180344"/>
    <lineage>
        <taxon>Bacteria</taxon>
        <taxon>Bacillati</taxon>
        <taxon>Bacillota</taxon>
        <taxon>Bacilli</taxon>
        <taxon>Lactobacillales</taxon>
        <taxon>Enterococcaceae</taxon>
        <taxon>Vagococcus</taxon>
    </lineage>
</organism>
<dbReference type="Gene3D" id="3.30.1830.10">
    <property type="entry name" value="YehR-like"/>
    <property type="match status" value="1"/>
</dbReference>
<evidence type="ECO:0008006" key="3">
    <source>
        <dbReference type="Google" id="ProtNLM"/>
    </source>
</evidence>
<dbReference type="Pfam" id="PF06998">
    <property type="entry name" value="DUF1307"/>
    <property type="match status" value="1"/>
</dbReference>
<reference evidence="1 2" key="1">
    <citation type="submission" date="2017-05" db="EMBL/GenBank/DDBJ databases">
        <title>Vagococcus spp. assemblies.</title>
        <authorList>
            <person name="Gulvik C.A."/>
        </authorList>
    </citation>
    <scope>NUCLEOTIDE SEQUENCE [LARGE SCALE GENOMIC DNA]</scope>
    <source>
        <strain evidence="1 2">CCUG 51432</strain>
    </source>
</reference>
<dbReference type="SUPFAM" id="SSF160704">
    <property type="entry name" value="YehR-like"/>
    <property type="match status" value="1"/>
</dbReference>
<evidence type="ECO:0000313" key="1">
    <source>
        <dbReference type="EMBL" id="RSU11609.1"/>
    </source>
</evidence>
<gene>
    <name evidence="1" type="ORF">CBF29_07995</name>
</gene>
<dbReference type="InterPro" id="IPR036699">
    <property type="entry name" value="YehR-like_sf"/>
</dbReference>